<dbReference type="GO" id="GO:0052621">
    <property type="term" value="F:diguanylate cyclase activity"/>
    <property type="evidence" value="ECO:0007669"/>
    <property type="project" value="TreeGrafter"/>
</dbReference>
<dbReference type="OrthoDB" id="54965at2"/>
<reference evidence="4" key="1">
    <citation type="submission" date="2016-10" db="EMBL/GenBank/DDBJ databases">
        <authorList>
            <person name="Varghese N."/>
            <person name="Submissions S."/>
        </authorList>
    </citation>
    <scope>NUCLEOTIDE SEQUENCE [LARGE SCALE GENOMIC DNA]</scope>
    <source>
        <strain evidence="4">CGMCC 1.10218</strain>
    </source>
</reference>
<feature type="domain" description="GGDEF" evidence="2">
    <location>
        <begin position="279"/>
        <end position="411"/>
    </location>
</feature>
<name>A0A1H7AU90_9DEIO</name>
<keyword evidence="4" id="KW-1185">Reference proteome</keyword>
<dbReference type="EMBL" id="FNZA01000013">
    <property type="protein sequence ID" value="SEJ65420.1"/>
    <property type="molecule type" value="Genomic_DNA"/>
</dbReference>
<evidence type="ECO:0000259" key="2">
    <source>
        <dbReference type="PROSITE" id="PS50887"/>
    </source>
</evidence>
<gene>
    <name evidence="3" type="ORF">SAMN04488058_11327</name>
</gene>
<dbReference type="Proteomes" id="UP000199223">
    <property type="component" value="Unassembled WGS sequence"/>
</dbReference>
<dbReference type="NCBIfam" id="TIGR00254">
    <property type="entry name" value="GGDEF"/>
    <property type="match status" value="1"/>
</dbReference>
<feature type="coiled-coil region" evidence="1">
    <location>
        <begin position="222"/>
        <end position="249"/>
    </location>
</feature>
<organism evidence="3 4">
    <name type="scientific">Deinococcus reticulitermitis</name>
    <dbReference type="NCBI Taxonomy" id="856736"/>
    <lineage>
        <taxon>Bacteria</taxon>
        <taxon>Thermotogati</taxon>
        <taxon>Deinococcota</taxon>
        <taxon>Deinococci</taxon>
        <taxon>Deinococcales</taxon>
        <taxon>Deinococcaceae</taxon>
        <taxon>Deinococcus</taxon>
    </lineage>
</organism>
<keyword evidence="1" id="KW-0175">Coiled coil</keyword>
<sequence length="411" mass="44997">MALAAVNAAHFEMEREQYALAARRLDELLRSPHHHGLKIGDPQVGPALEQPFHINYVKSAASALIAGEDFGEDHPRITGQLERSAEALTALREGRATFVSAHLHLDVLDALAAYAEYRRDWAGERECSDERVRAAQQGGLIAAAGRARLDRGLLCARLADWPQAILDATQAAQQLGEVGQEVRAVAAAQLLADALAQLGRYQEAFAAQRELTRRAAEMYRAYFQQSAQLRQIELQAQEAERRAATFAAAALRDPLTGMPNRAAAMKELDELHRRAHQGQRASVAMLDLDRFKSVNDRYGHAAGDVVLQRTAQVIRETLGDTQRLARLGGEEFLLLFPGAATREAQTVCERVVTRLGGLEWPEIAPDLRVTASIGVAQIRAGNNPSDTLREADRAMYAAKRGGREAVVAARI</sequence>
<accession>A0A1H7AU90</accession>
<dbReference type="InterPro" id="IPR050469">
    <property type="entry name" value="Diguanylate_Cyclase"/>
</dbReference>
<dbReference type="PANTHER" id="PTHR45138">
    <property type="entry name" value="REGULATORY COMPONENTS OF SENSORY TRANSDUCTION SYSTEM"/>
    <property type="match status" value="1"/>
</dbReference>
<dbReference type="RefSeq" id="WP_092265052.1">
    <property type="nucleotide sequence ID" value="NZ_FNZA01000013.1"/>
</dbReference>
<evidence type="ECO:0000256" key="1">
    <source>
        <dbReference type="SAM" id="Coils"/>
    </source>
</evidence>
<dbReference type="InterPro" id="IPR000160">
    <property type="entry name" value="GGDEF_dom"/>
</dbReference>
<dbReference type="SUPFAM" id="SSF55073">
    <property type="entry name" value="Nucleotide cyclase"/>
    <property type="match status" value="1"/>
</dbReference>
<dbReference type="STRING" id="856736.SAMN04488058_11327"/>
<evidence type="ECO:0000313" key="3">
    <source>
        <dbReference type="EMBL" id="SEJ65420.1"/>
    </source>
</evidence>
<dbReference type="PROSITE" id="PS50887">
    <property type="entry name" value="GGDEF"/>
    <property type="match status" value="1"/>
</dbReference>
<proteinExistence type="predicted"/>
<dbReference type="InterPro" id="IPR043128">
    <property type="entry name" value="Rev_trsase/Diguanyl_cyclase"/>
</dbReference>
<dbReference type="PANTHER" id="PTHR45138:SF9">
    <property type="entry name" value="DIGUANYLATE CYCLASE DGCM-RELATED"/>
    <property type="match status" value="1"/>
</dbReference>
<dbReference type="AlphaFoldDB" id="A0A1H7AU90"/>
<dbReference type="InterPro" id="IPR029787">
    <property type="entry name" value="Nucleotide_cyclase"/>
</dbReference>
<dbReference type="Pfam" id="PF00990">
    <property type="entry name" value="GGDEF"/>
    <property type="match status" value="1"/>
</dbReference>
<dbReference type="SMART" id="SM00267">
    <property type="entry name" value="GGDEF"/>
    <property type="match status" value="1"/>
</dbReference>
<dbReference type="Gene3D" id="3.30.70.270">
    <property type="match status" value="1"/>
</dbReference>
<dbReference type="FunFam" id="3.30.70.270:FF:000001">
    <property type="entry name" value="Diguanylate cyclase domain protein"/>
    <property type="match status" value="1"/>
</dbReference>
<dbReference type="CDD" id="cd01949">
    <property type="entry name" value="GGDEF"/>
    <property type="match status" value="1"/>
</dbReference>
<protein>
    <submittedName>
        <fullName evidence="3">Diguanylate cyclase (GGDEF) domain-containing protein</fullName>
    </submittedName>
</protein>
<evidence type="ECO:0000313" key="4">
    <source>
        <dbReference type="Proteomes" id="UP000199223"/>
    </source>
</evidence>